<dbReference type="Proteomes" id="UP000005237">
    <property type="component" value="Unassembled WGS sequence"/>
</dbReference>
<dbReference type="SUPFAM" id="SSF54695">
    <property type="entry name" value="POZ domain"/>
    <property type="match status" value="1"/>
</dbReference>
<reference evidence="3" key="1">
    <citation type="submission" date="2010-08" db="EMBL/GenBank/DDBJ databases">
        <authorList>
            <consortium name="Caenorhabditis japonica Sequencing Consortium"/>
            <person name="Wilson R.K."/>
        </authorList>
    </citation>
    <scope>NUCLEOTIDE SEQUENCE [LARGE SCALE GENOMIC DNA]</scope>
    <source>
        <strain evidence="3">DF5081</strain>
    </source>
</reference>
<accession>A0A8R1HTE0</accession>
<evidence type="ECO:0000313" key="2">
    <source>
        <dbReference type="EnsemblMetazoa" id="CJA11195.1"/>
    </source>
</evidence>
<dbReference type="PANTHER" id="PTHR22744:SF4">
    <property type="entry name" value="BTB DOMAIN-CONTAINING PROTEIN"/>
    <property type="match status" value="1"/>
</dbReference>
<evidence type="ECO:0000259" key="1">
    <source>
        <dbReference type="PROSITE" id="PS50097"/>
    </source>
</evidence>
<dbReference type="InterPro" id="IPR011333">
    <property type="entry name" value="SKP1/BTB/POZ_sf"/>
</dbReference>
<organism evidence="2 3">
    <name type="scientific">Caenorhabditis japonica</name>
    <dbReference type="NCBI Taxonomy" id="281687"/>
    <lineage>
        <taxon>Eukaryota</taxon>
        <taxon>Metazoa</taxon>
        <taxon>Ecdysozoa</taxon>
        <taxon>Nematoda</taxon>
        <taxon>Chromadorea</taxon>
        <taxon>Rhabditida</taxon>
        <taxon>Rhabditina</taxon>
        <taxon>Rhabditomorpha</taxon>
        <taxon>Rhabditoidea</taxon>
        <taxon>Rhabditidae</taxon>
        <taxon>Peloderinae</taxon>
        <taxon>Caenorhabditis</taxon>
    </lineage>
</organism>
<sequence>MRVEITMSVTYLQNFGMIHDYFDMLPAGEDTLLKVEGKLIRVSKRYLALMSPFFKALFYGELGNNQEVYELPQEKYREILTFLRCIYPHRQPVTKKSLDYLLQMADRYQCQPLVDACEMFMCAHYHEYQKRTEKCLAYVEKFKMQRLLRILAEYIASTQNVSEFRNQPYWRDLSEKTQLSVLEFMAKHANRRTKEFQKRRKVNAHSANIDPVDDQDPPNGRLIGIIDPVRNADGRAPHLAPRQYNPYVPQVAVHAIQHPQYRAPYH</sequence>
<proteinExistence type="predicted"/>
<dbReference type="PANTHER" id="PTHR22744">
    <property type="entry name" value="HELIX LOOP HELIX PROTEIN 21-RELATED"/>
    <property type="match status" value="1"/>
</dbReference>
<dbReference type="Pfam" id="PF00651">
    <property type="entry name" value="BTB"/>
    <property type="match status" value="1"/>
</dbReference>
<evidence type="ECO:0000313" key="3">
    <source>
        <dbReference type="Proteomes" id="UP000005237"/>
    </source>
</evidence>
<reference evidence="2" key="2">
    <citation type="submission" date="2022-06" db="UniProtKB">
        <authorList>
            <consortium name="EnsemblMetazoa"/>
        </authorList>
    </citation>
    <scope>IDENTIFICATION</scope>
    <source>
        <strain evidence="2">DF5081</strain>
    </source>
</reference>
<keyword evidence="3" id="KW-1185">Reference proteome</keyword>
<dbReference type="AlphaFoldDB" id="A0A8R1HTE0"/>
<dbReference type="PROSITE" id="PS50097">
    <property type="entry name" value="BTB"/>
    <property type="match status" value="1"/>
</dbReference>
<dbReference type="Gene3D" id="3.30.710.10">
    <property type="entry name" value="Potassium Channel Kv1.1, Chain A"/>
    <property type="match status" value="1"/>
</dbReference>
<dbReference type="EnsemblMetazoa" id="CJA11195.1">
    <property type="protein sequence ID" value="CJA11195.1"/>
    <property type="gene ID" value="WBGene00130399"/>
</dbReference>
<protein>
    <submittedName>
        <fullName evidence="2">BTB domain-containing protein</fullName>
    </submittedName>
</protein>
<name>A0A8R1HTE0_CAEJA</name>
<feature type="domain" description="BTB" evidence="1">
    <location>
        <begin position="29"/>
        <end position="95"/>
    </location>
</feature>
<dbReference type="SMART" id="SM00225">
    <property type="entry name" value="BTB"/>
    <property type="match status" value="1"/>
</dbReference>
<dbReference type="InterPro" id="IPR000210">
    <property type="entry name" value="BTB/POZ_dom"/>
</dbReference>